<keyword evidence="2 7" id="KW-0813">Transport</keyword>
<keyword evidence="4 7" id="KW-0812">Transmembrane</keyword>
<dbReference type="CDD" id="cd06261">
    <property type="entry name" value="TM_PBP2"/>
    <property type="match status" value="1"/>
</dbReference>
<evidence type="ECO:0000313" key="10">
    <source>
        <dbReference type="Proteomes" id="UP000195043"/>
    </source>
</evidence>
<evidence type="ECO:0000256" key="7">
    <source>
        <dbReference type="RuleBase" id="RU363032"/>
    </source>
</evidence>
<protein>
    <recommendedName>
        <fullName evidence="8">ABC transmembrane type-1 domain-containing protein</fullName>
    </recommendedName>
</protein>
<comment type="similarity">
    <text evidence="7">Belongs to the binding-protein-dependent transport system permease family.</text>
</comment>
<dbReference type="PROSITE" id="PS50928">
    <property type="entry name" value="ABC_TM1"/>
    <property type="match status" value="1"/>
</dbReference>
<feature type="transmembrane region" description="Helical" evidence="7">
    <location>
        <begin position="12"/>
        <end position="29"/>
    </location>
</feature>
<feature type="transmembrane region" description="Helical" evidence="7">
    <location>
        <begin position="208"/>
        <end position="228"/>
    </location>
</feature>
<keyword evidence="10" id="KW-1185">Reference proteome</keyword>
<dbReference type="PANTHER" id="PTHR43744:SF12">
    <property type="entry name" value="ABC TRANSPORTER PERMEASE PROTEIN MG189-RELATED"/>
    <property type="match status" value="1"/>
</dbReference>
<proteinExistence type="inferred from homology"/>
<name>A0A242A8W0_9ENTE</name>
<evidence type="ECO:0000256" key="5">
    <source>
        <dbReference type="ARBA" id="ARBA00022989"/>
    </source>
</evidence>
<evidence type="ECO:0000259" key="8">
    <source>
        <dbReference type="PROSITE" id="PS50928"/>
    </source>
</evidence>
<feature type="domain" description="ABC transmembrane type-1" evidence="8">
    <location>
        <begin position="71"/>
        <end position="274"/>
    </location>
</feature>
<dbReference type="InterPro" id="IPR000515">
    <property type="entry name" value="MetI-like"/>
</dbReference>
<evidence type="ECO:0000256" key="1">
    <source>
        <dbReference type="ARBA" id="ARBA00004651"/>
    </source>
</evidence>
<dbReference type="Pfam" id="PF00528">
    <property type="entry name" value="BPD_transp_1"/>
    <property type="match status" value="1"/>
</dbReference>
<dbReference type="Proteomes" id="UP000195043">
    <property type="component" value="Unassembled WGS sequence"/>
</dbReference>
<dbReference type="InterPro" id="IPR035906">
    <property type="entry name" value="MetI-like_sf"/>
</dbReference>
<evidence type="ECO:0000313" key="9">
    <source>
        <dbReference type="EMBL" id="OTN77464.1"/>
    </source>
</evidence>
<feature type="transmembrane region" description="Helical" evidence="7">
    <location>
        <begin position="108"/>
        <end position="130"/>
    </location>
</feature>
<dbReference type="AlphaFoldDB" id="A0A242A8W0"/>
<sequence>MAKTKRIRGIMWYVMVILISMTTVFPFVWTVSTSLKSNSEILSGAMNVIPKEFTLDHYREVFATMPFLNYLKNSLILAIGGVLTNLFFGSLAGYSFGQLKFKGKKTIFLIFLASMMIPGIVTMIPTFIVLRSFPLAGGNDLMGAGGLGLINSYWAILLPGAAGAFSIFFMKQFFEQLPSELGESARIDGASEFAIFWRVYFPLAKPSLTTLGIMTFQAGWNAFMWPMIVLNSDEMKTVQVGLAAFQYNYNTNYGPLMAGTIMATLPVLILFIFAQRNYVQSMADASIK</sequence>
<comment type="caution">
    <text evidence="9">The sequence shown here is derived from an EMBL/GenBank/DDBJ whole genome shotgun (WGS) entry which is preliminary data.</text>
</comment>
<dbReference type="GO" id="GO:0005886">
    <property type="term" value="C:plasma membrane"/>
    <property type="evidence" value="ECO:0007669"/>
    <property type="project" value="UniProtKB-SubCell"/>
</dbReference>
<dbReference type="EMBL" id="NGKU01000001">
    <property type="protein sequence ID" value="OTN77464.1"/>
    <property type="molecule type" value="Genomic_DNA"/>
</dbReference>
<comment type="subcellular location">
    <subcellularLocation>
        <location evidence="1 7">Cell membrane</location>
        <topology evidence="1 7">Multi-pass membrane protein</topology>
    </subcellularLocation>
</comment>
<evidence type="ECO:0000256" key="4">
    <source>
        <dbReference type="ARBA" id="ARBA00022692"/>
    </source>
</evidence>
<keyword evidence="6 7" id="KW-0472">Membrane</keyword>
<reference evidence="9 10" key="1">
    <citation type="submission" date="2017-05" db="EMBL/GenBank/DDBJ databases">
        <title>The Genome Sequence of Enterococcus sp. 8G7_MSG3316.</title>
        <authorList>
            <consortium name="The Broad Institute Genomics Platform"/>
            <consortium name="The Broad Institute Genomic Center for Infectious Diseases"/>
            <person name="Earl A."/>
            <person name="Manson A."/>
            <person name="Schwartman J."/>
            <person name="Gilmore M."/>
            <person name="Abouelleil A."/>
            <person name="Cao P."/>
            <person name="Chapman S."/>
            <person name="Cusick C."/>
            <person name="Shea T."/>
            <person name="Young S."/>
            <person name="Neafsey D."/>
            <person name="Nusbaum C."/>
            <person name="Birren B."/>
        </authorList>
    </citation>
    <scope>NUCLEOTIDE SEQUENCE [LARGE SCALE GENOMIC DNA]</scope>
    <source>
        <strain evidence="9 10">8G7_MSG3316</strain>
    </source>
</reference>
<accession>A0A242A8W0</accession>
<feature type="transmembrane region" description="Helical" evidence="7">
    <location>
        <begin position="75"/>
        <end position="96"/>
    </location>
</feature>
<keyword evidence="3" id="KW-1003">Cell membrane</keyword>
<feature type="transmembrane region" description="Helical" evidence="7">
    <location>
        <begin position="150"/>
        <end position="170"/>
    </location>
</feature>
<dbReference type="PANTHER" id="PTHR43744">
    <property type="entry name" value="ABC TRANSPORTER PERMEASE PROTEIN MG189-RELATED-RELATED"/>
    <property type="match status" value="1"/>
</dbReference>
<organism evidence="9 10">
    <name type="scientific">Candidatus Enterococcus testudinis</name>
    <dbReference type="NCBI Taxonomy" id="1834191"/>
    <lineage>
        <taxon>Bacteria</taxon>
        <taxon>Bacillati</taxon>
        <taxon>Bacillota</taxon>
        <taxon>Bacilli</taxon>
        <taxon>Lactobacillales</taxon>
        <taxon>Enterococcaceae</taxon>
        <taxon>Enterococcus</taxon>
    </lineage>
</organism>
<evidence type="ECO:0000256" key="3">
    <source>
        <dbReference type="ARBA" id="ARBA00022475"/>
    </source>
</evidence>
<dbReference type="OrthoDB" id="9771544at2"/>
<gene>
    <name evidence="9" type="ORF">A5886_002564</name>
</gene>
<dbReference type="GO" id="GO:0055085">
    <property type="term" value="P:transmembrane transport"/>
    <property type="evidence" value="ECO:0007669"/>
    <property type="project" value="InterPro"/>
</dbReference>
<dbReference type="SUPFAM" id="SSF161098">
    <property type="entry name" value="MetI-like"/>
    <property type="match status" value="1"/>
</dbReference>
<dbReference type="RefSeq" id="WP_086275486.1">
    <property type="nucleotide sequence ID" value="NZ_NGKU01000001.1"/>
</dbReference>
<keyword evidence="5 7" id="KW-1133">Transmembrane helix</keyword>
<feature type="transmembrane region" description="Helical" evidence="7">
    <location>
        <begin position="256"/>
        <end position="274"/>
    </location>
</feature>
<dbReference type="STRING" id="1834191.A5886_002564"/>
<dbReference type="Gene3D" id="1.10.3720.10">
    <property type="entry name" value="MetI-like"/>
    <property type="match status" value="1"/>
</dbReference>
<evidence type="ECO:0000256" key="2">
    <source>
        <dbReference type="ARBA" id="ARBA00022448"/>
    </source>
</evidence>
<evidence type="ECO:0000256" key="6">
    <source>
        <dbReference type="ARBA" id="ARBA00023136"/>
    </source>
</evidence>